<proteinExistence type="predicted"/>
<evidence type="ECO:0000259" key="2">
    <source>
        <dbReference type="SMART" id="SM00228"/>
    </source>
</evidence>
<dbReference type="SUPFAM" id="SSF50156">
    <property type="entry name" value="PDZ domain-like"/>
    <property type="match status" value="1"/>
</dbReference>
<dbReference type="EMBL" id="CP073078">
    <property type="protein sequence ID" value="QUD88931.1"/>
    <property type="molecule type" value="Genomic_DNA"/>
</dbReference>
<dbReference type="InterPro" id="IPR001478">
    <property type="entry name" value="PDZ"/>
</dbReference>
<evidence type="ECO:0000313" key="3">
    <source>
        <dbReference type="EMBL" id="QUD88931.1"/>
    </source>
</evidence>
<dbReference type="AlphaFoldDB" id="A0A975G2Q3"/>
<dbReference type="Pfam" id="PF13180">
    <property type="entry name" value="PDZ_2"/>
    <property type="match status" value="1"/>
</dbReference>
<dbReference type="Gene3D" id="2.30.42.10">
    <property type="match status" value="1"/>
</dbReference>
<dbReference type="SMART" id="SM00228">
    <property type="entry name" value="PDZ"/>
    <property type="match status" value="1"/>
</dbReference>
<sequence length="276" mass="29577">MMRAVLVALAMLSLAGLATAQVPPGFSVEGDQFDPVIDLSGPDVALNAKGSDGGDYYLRSLVEKHTRMVVHQLHLTEVYTDSIRHSYSQAYDDSAAAHSLIVFNRLNLASGLGLYGAKSRYKEVMGLEISDEQMRAYARTGAAFKLRGRGGSSLIVEIPASLIQQQLAALSPYAAKPYDVDPRILPALPLGADWSERAGFGGSPPSEGGVRLTHIAAGSVAEIAGLQKGDWILDFAGQPTRSEAEMNAALTRLAFGDSITATVRRKDETLRLTLKF</sequence>
<name>A0A975G2Q3_9CAUL</name>
<dbReference type="InterPro" id="IPR036034">
    <property type="entry name" value="PDZ_sf"/>
</dbReference>
<keyword evidence="1" id="KW-0732">Signal</keyword>
<protein>
    <submittedName>
        <fullName evidence="3">PDZ domain-containing protein</fullName>
    </submittedName>
</protein>
<reference evidence="3" key="1">
    <citation type="submission" date="2021-04" db="EMBL/GenBank/DDBJ databases">
        <title>The complete genome sequence of Caulobacter sp. S6.</title>
        <authorList>
            <person name="Tang Y."/>
            <person name="Ouyang W."/>
            <person name="Liu Q."/>
            <person name="Huang B."/>
            <person name="Guo Z."/>
            <person name="Lei P."/>
        </authorList>
    </citation>
    <scope>NUCLEOTIDE SEQUENCE</scope>
    <source>
        <strain evidence="3">S6</strain>
    </source>
</reference>
<feature type="signal peptide" evidence="1">
    <location>
        <begin position="1"/>
        <end position="20"/>
    </location>
</feature>
<keyword evidence="4" id="KW-1185">Reference proteome</keyword>
<accession>A0A975G2Q3</accession>
<dbReference type="KEGG" id="caul:KCG34_03310"/>
<feature type="chain" id="PRO_5037017826" evidence="1">
    <location>
        <begin position="21"/>
        <end position="276"/>
    </location>
</feature>
<dbReference type="Proteomes" id="UP000676409">
    <property type="component" value="Chromosome"/>
</dbReference>
<feature type="domain" description="PDZ" evidence="2">
    <location>
        <begin position="198"/>
        <end position="267"/>
    </location>
</feature>
<organism evidence="3 4">
    <name type="scientific">Phenylobacterium montanum</name>
    <dbReference type="NCBI Taxonomy" id="2823693"/>
    <lineage>
        <taxon>Bacteria</taxon>
        <taxon>Pseudomonadati</taxon>
        <taxon>Pseudomonadota</taxon>
        <taxon>Alphaproteobacteria</taxon>
        <taxon>Caulobacterales</taxon>
        <taxon>Caulobacteraceae</taxon>
        <taxon>Phenylobacterium</taxon>
    </lineage>
</organism>
<evidence type="ECO:0000256" key="1">
    <source>
        <dbReference type="SAM" id="SignalP"/>
    </source>
</evidence>
<dbReference type="RefSeq" id="WP_211938981.1">
    <property type="nucleotide sequence ID" value="NZ_CP073078.1"/>
</dbReference>
<gene>
    <name evidence="3" type="ORF">KCG34_03310</name>
</gene>
<evidence type="ECO:0000313" key="4">
    <source>
        <dbReference type="Proteomes" id="UP000676409"/>
    </source>
</evidence>